<dbReference type="EMBL" id="CP046600">
    <property type="protein sequence ID" value="QUR69603.1"/>
    <property type="molecule type" value="Genomic_DNA"/>
</dbReference>
<dbReference type="AlphaFoldDB" id="A0A975K203"/>
<sequence>MWVARHRPITIRLLAAAAGVFAAMAAFANPADADTTDDAFITALNTAGVDYGDPAAALALGHVLCPMLSEQGGSFASAASTVAAIDHLSPEMSEAFTGFAITMFCPSVMSNLADGGLSALQQVPGLPGF</sequence>
<dbReference type="InterPro" id="IPR007969">
    <property type="entry name" value="DUF732"/>
</dbReference>
<keyword evidence="4" id="KW-1185">Reference proteome</keyword>
<proteinExistence type="predicted"/>
<dbReference type="KEGG" id="mspg:F6B93_05075"/>
<dbReference type="Pfam" id="PF05305">
    <property type="entry name" value="DUF732"/>
    <property type="match status" value="1"/>
</dbReference>
<feature type="chain" id="PRO_5038558500" evidence="1">
    <location>
        <begin position="29"/>
        <end position="129"/>
    </location>
</feature>
<gene>
    <name evidence="3" type="ORF">F6B93_05075</name>
</gene>
<organism evidence="3 4">
    <name type="scientific">Mycobacterium spongiae</name>
    <dbReference type="NCBI Taxonomy" id="886343"/>
    <lineage>
        <taxon>Bacteria</taxon>
        <taxon>Bacillati</taxon>
        <taxon>Actinomycetota</taxon>
        <taxon>Actinomycetes</taxon>
        <taxon>Mycobacteriales</taxon>
        <taxon>Mycobacteriaceae</taxon>
        <taxon>Mycobacterium</taxon>
    </lineage>
</organism>
<keyword evidence="1" id="KW-0732">Signal</keyword>
<evidence type="ECO:0000313" key="4">
    <source>
        <dbReference type="Proteomes" id="UP000682202"/>
    </source>
</evidence>
<protein>
    <submittedName>
        <fullName evidence="3">DUF732 domain-containing protein</fullName>
    </submittedName>
</protein>
<dbReference type="Proteomes" id="UP000682202">
    <property type="component" value="Chromosome"/>
</dbReference>
<evidence type="ECO:0000313" key="3">
    <source>
        <dbReference type="EMBL" id="QUR69603.1"/>
    </source>
</evidence>
<feature type="signal peptide" evidence="1">
    <location>
        <begin position="1"/>
        <end position="28"/>
    </location>
</feature>
<evidence type="ECO:0000256" key="1">
    <source>
        <dbReference type="SAM" id="SignalP"/>
    </source>
</evidence>
<name>A0A975K203_9MYCO</name>
<accession>A0A975K203</accession>
<evidence type="ECO:0000259" key="2">
    <source>
        <dbReference type="Pfam" id="PF05305"/>
    </source>
</evidence>
<feature type="domain" description="DUF732" evidence="2">
    <location>
        <begin position="37"/>
        <end position="107"/>
    </location>
</feature>
<reference evidence="3" key="1">
    <citation type="submission" date="2019-12" db="EMBL/GenBank/DDBJ databases">
        <title>Mycobacterium spongiae sp. nov.</title>
        <authorList>
            <person name="Stinear T."/>
        </authorList>
    </citation>
    <scope>NUCLEOTIDE SEQUENCE</scope>
    <source>
        <strain evidence="3">FSD4b-SM</strain>
    </source>
</reference>